<evidence type="ECO:0000313" key="2">
    <source>
        <dbReference type="EMBL" id="VEN50332.1"/>
    </source>
</evidence>
<keyword evidence="1" id="KW-0812">Transmembrane</keyword>
<dbReference type="Proteomes" id="UP000410492">
    <property type="component" value="Unassembled WGS sequence"/>
</dbReference>
<sequence>GFVNAQKALNLHSDTANTLIKIKLRNLGRYSRTVIWNVICTTMLFLKYLVYCRVQQINT</sequence>
<proteinExistence type="predicted"/>
<dbReference type="AlphaFoldDB" id="A0A653CRF4"/>
<protein>
    <submittedName>
        <fullName evidence="2">Uncharacterized protein</fullName>
    </submittedName>
</protein>
<accession>A0A653CRF4</accession>
<feature type="transmembrane region" description="Helical" evidence="1">
    <location>
        <begin position="34"/>
        <end position="51"/>
    </location>
</feature>
<organism evidence="2 3">
    <name type="scientific">Callosobruchus maculatus</name>
    <name type="common">Southern cowpea weevil</name>
    <name type="synonym">Pulse bruchid</name>
    <dbReference type="NCBI Taxonomy" id="64391"/>
    <lineage>
        <taxon>Eukaryota</taxon>
        <taxon>Metazoa</taxon>
        <taxon>Ecdysozoa</taxon>
        <taxon>Arthropoda</taxon>
        <taxon>Hexapoda</taxon>
        <taxon>Insecta</taxon>
        <taxon>Pterygota</taxon>
        <taxon>Neoptera</taxon>
        <taxon>Endopterygota</taxon>
        <taxon>Coleoptera</taxon>
        <taxon>Polyphaga</taxon>
        <taxon>Cucujiformia</taxon>
        <taxon>Chrysomeloidea</taxon>
        <taxon>Chrysomelidae</taxon>
        <taxon>Bruchinae</taxon>
        <taxon>Bruchini</taxon>
        <taxon>Callosobruchus</taxon>
    </lineage>
</organism>
<feature type="non-terminal residue" evidence="2">
    <location>
        <position position="1"/>
    </location>
</feature>
<keyword evidence="1" id="KW-1133">Transmembrane helix</keyword>
<evidence type="ECO:0000256" key="1">
    <source>
        <dbReference type="SAM" id="Phobius"/>
    </source>
</evidence>
<evidence type="ECO:0000313" key="3">
    <source>
        <dbReference type="Proteomes" id="UP000410492"/>
    </source>
</evidence>
<keyword evidence="1" id="KW-0472">Membrane</keyword>
<dbReference type="EMBL" id="CAACVG010008561">
    <property type="protein sequence ID" value="VEN50332.1"/>
    <property type="molecule type" value="Genomic_DNA"/>
</dbReference>
<gene>
    <name evidence="2" type="ORF">CALMAC_LOCUS11135</name>
</gene>
<keyword evidence="3" id="KW-1185">Reference proteome</keyword>
<name>A0A653CRF4_CALMS</name>
<reference evidence="2 3" key="1">
    <citation type="submission" date="2019-01" db="EMBL/GenBank/DDBJ databases">
        <authorList>
            <person name="Sayadi A."/>
        </authorList>
    </citation>
    <scope>NUCLEOTIDE SEQUENCE [LARGE SCALE GENOMIC DNA]</scope>
</reference>